<evidence type="ECO:0000259" key="2">
    <source>
        <dbReference type="Pfam" id="PF04230"/>
    </source>
</evidence>
<reference evidence="4 5" key="1">
    <citation type="submission" date="2019-07" db="EMBL/GenBank/DDBJ databases">
        <title>Analysis of the biochemical properties, biological activity and biotechnological potential of siderophores and biosurfactants produced by Antarctic psychrotolerant bacteria.</title>
        <authorList>
            <person name="Styczynski M."/>
            <person name="Krucon T."/>
            <person name="Decewicz P."/>
            <person name="Dziewit L."/>
        </authorList>
    </citation>
    <scope>NUCLEOTIDE SEQUENCE [LARGE SCALE GENOMIC DNA]</scope>
    <source>
        <strain evidence="4 5">ANT_H27</strain>
    </source>
</reference>
<dbReference type="SUPFAM" id="SSF53448">
    <property type="entry name" value="Nucleotide-diphospho-sugar transferases"/>
    <property type="match status" value="1"/>
</dbReference>
<dbReference type="PANTHER" id="PTHR43685">
    <property type="entry name" value="GLYCOSYLTRANSFERASE"/>
    <property type="match status" value="1"/>
</dbReference>
<proteinExistence type="predicted"/>
<name>A0A5B0EBQ9_9MICC</name>
<dbReference type="Gene3D" id="3.90.550.10">
    <property type="entry name" value="Spore Coat Polysaccharide Biosynthesis Protein SpsA, Chain A"/>
    <property type="match status" value="1"/>
</dbReference>
<protein>
    <submittedName>
        <fullName evidence="4">Glycosyltransferase</fullName>
    </submittedName>
</protein>
<dbReference type="AlphaFoldDB" id="A0A5B0EBQ9"/>
<dbReference type="RefSeq" id="WP_149620180.1">
    <property type="nucleotide sequence ID" value="NZ_JBITUG010000009.1"/>
</dbReference>
<dbReference type="GO" id="GO:0016740">
    <property type="term" value="F:transferase activity"/>
    <property type="evidence" value="ECO:0007669"/>
    <property type="project" value="UniProtKB-KW"/>
</dbReference>
<dbReference type="PANTHER" id="PTHR43685:SF2">
    <property type="entry name" value="GLYCOSYLTRANSFERASE 2-LIKE DOMAIN-CONTAINING PROTEIN"/>
    <property type="match status" value="1"/>
</dbReference>
<evidence type="ECO:0000313" key="5">
    <source>
        <dbReference type="Proteomes" id="UP000323856"/>
    </source>
</evidence>
<dbReference type="Proteomes" id="UP000323856">
    <property type="component" value="Unassembled WGS sequence"/>
</dbReference>
<feature type="domain" description="Polysaccharide pyruvyl transferase" evidence="2">
    <location>
        <begin position="706"/>
        <end position="836"/>
    </location>
</feature>
<gene>
    <name evidence="4" type="ORF">FQ154_13890</name>
</gene>
<comment type="caution">
    <text evidence="4">The sequence shown here is derived from an EMBL/GenBank/DDBJ whole genome shotgun (WGS) entry which is preliminary data.</text>
</comment>
<feature type="domain" description="TarS/TarP linker" evidence="3">
    <location>
        <begin position="239"/>
        <end position="328"/>
    </location>
</feature>
<dbReference type="EMBL" id="VOBL01000015">
    <property type="protein sequence ID" value="KAA0975291.1"/>
    <property type="molecule type" value="Genomic_DNA"/>
</dbReference>
<evidence type="ECO:0000313" key="4">
    <source>
        <dbReference type="EMBL" id="KAA0975291.1"/>
    </source>
</evidence>
<accession>A0A5B0EBQ9</accession>
<sequence>MILSRLRRARSGAIRVSIVIPAYNCVDYITETVESAVTQELKSGVLEVIVVDDGSSDGTGEALDQLAGRHSVLQVLHQEPSGGPSRPRNKGLSLARGEYVFFLDADDVLTPGAMEGMADALERGGADVALGRFGSINGRNVPSQMFRETILDADLIDSNAWDSLGPIKMFRRSLLERLGARFAEDQWIGEDQPFTAAAYLNARHIAILADRDYVMVRKRDDGQNITSRQQTLDDKLKTASRLAAVIMEYTRPGTRRDRLMRRIFTSTLPSAVQRLVNTADAEAIERFAAGARESLADAYSPGVAAYCAHDLQVRYHLLLNAPIQMLLEFNRLVADSGTAIYAVQDGVLALCLPAEIKRHLPERLLADAGAIRPKTELLGIAGGPDGFTLTGRAALLGIDAPIGDLRLRVVERTTGEEHPVDVRITRQETLGATAWAWFSATVEPATGMGRGAWGPFLSVTTGDASEELRFGKKPGNIPDAKWSADWPATDMPPRAVAYFNANYKNLTFDVGGTVHRDPSAPRVTGMDVVVQDGVTYAGIQLSGLGPGQRAELQRPDGTGLGLAVPTGPGGATCWIAVPDAGHVALAPKAKVGKMVYAVSFDSLRSAQGHHLNVRMLKGGTAELALAWASNASGRLAARSGDVAVPYYWWEGRVNFGDAVGPWLAELMTGRSVDNIKRDKATKHGVVGVGSLLNHLDRPGLDVWGSGLIEPLDDETAGRLAERRPRAVHAVRGRLTAAELRTKLGWEVPEVFGDPALLLGRHYTPRPAAEPGGIALCLHYAHASKLGGALPGNVRTVDVAQTPDRVADAIAGASVCFSTSLHGLIVAQAYGVPWVWIKPPAGSLVGGEFKFRDFFSNFADPERVMSVELPAKGAAALDWDRLEREAVLPVLAADLDALEAAYPRLL</sequence>
<keyword evidence="4" id="KW-0808">Transferase</keyword>
<dbReference type="CDD" id="cd00761">
    <property type="entry name" value="Glyco_tranf_GTA_type"/>
    <property type="match status" value="1"/>
</dbReference>
<dbReference type="Pfam" id="PF22181">
    <property type="entry name" value="TarS_linker"/>
    <property type="match status" value="1"/>
</dbReference>
<dbReference type="OrthoDB" id="3171021at2"/>
<evidence type="ECO:0000259" key="3">
    <source>
        <dbReference type="Pfam" id="PF22181"/>
    </source>
</evidence>
<dbReference type="InterPro" id="IPR029044">
    <property type="entry name" value="Nucleotide-diphossugar_trans"/>
</dbReference>
<evidence type="ECO:0000259" key="1">
    <source>
        <dbReference type="Pfam" id="PF00535"/>
    </source>
</evidence>
<dbReference type="InterPro" id="IPR001173">
    <property type="entry name" value="Glyco_trans_2-like"/>
</dbReference>
<dbReference type="Pfam" id="PF00535">
    <property type="entry name" value="Glycos_transf_2"/>
    <property type="match status" value="1"/>
</dbReference>
<dbReference type="Pfam" id="PF04230">
    <property type="entry name" value="PS_pyruv_trans"/>
    <property type="match status" value="1"/>
</dbReference>
<feature type="domain" description="Glycosyltransferase 2-like" evidence="1">
    <location>
        <begin position="17"/>
        <end position="178"/>
    </location>
</feature>
<dbReference type="InterPro" id="IPR050834">
    <property type="entry name" value="Glycosyltransf_2"/>
</dbReference>
<dbReference type="InterPro" id="IPR054028">
    <property type="entry name" value="TarS/TarP_linker"/>
</dbReference>
<dbReference type="InterPro" id="IPR007345">
    <property type="entry name" value="Polysacch_pyruvyl_Trfase"/>
</dbReference>
<organism evidence="4 5">
    <name type="scientific">Paeniglutamicibacter gangotriensis</name>
    <dbReference type="NCBI Taxonomy" id="254787"/>
    <lineage>
        <taxon>Bacteria</taxon>
        <taxon>Bacillati</taxon>
        <taxon>Actinomycetota</taxon>
        <taxon>Actinomycetes</taxon>
        <taxon>Micrococcales</taxon>
        <taxon>Micrococcaceae</taxon>
        <taxon>Paeniglutamicibacter</taxon>
    </lineage>
</organism>